<evidence type="ECO:0000256" key="1">
    <source>
        <dbReference type="SAM" id="MobiDB-lite"/>
    </source>
</evidence>
<accession>A0A386WNZ1</accession>
<dbReference type="KEGG" id="mtua:CSH63_19180"/>
<feature type="compositionally biased region" description="Pro residues" evidence="1">
    <location>
        <begin position="299"/>
        <end position="309"/>
    </location>
</feature>
<dbReference type="EMBL" id="CP024087">
    <property type="protein sequence ID" value="AYF29552.1"/>
    <property type="molecule type" value="Genomic_DNA"/>
</dbReference>
<reference evidence="2 3" key="1">
    <citation type="submission" date="2017-10" db="EMBL/GenBank/DDBJ databases">
        <title>Integration of genomic and chemical information greatly accelerates assignment of the full stereostructure of myelolactone, a potent inhibitor of myeloma from a marine-derived Micromonospora.</title>
        <authorList>
            <person name="Kim M.C."/>
            <person name="Machado H."/>
            <person name="Jensen P.R."/>
            <person name="Fenical W."/>
        </authorList>
    </citation>
    <scope>NUCLEOTIDE SEQUENCE [LARGE SCALE GENOMIC DNA]</scope>
    <source>
        <strain evidence="2 3">CNY-010</strain>
    </source>
</reference>
<feature type="region of interest" description="Disordered" evidence="1">
    <location>
        <begin position="255"/>
        <end position="316"/>
    </location>
</feature>
<name>A0A386WNZ1_9ACTN</name>
<dbReference type="Proteomes" id="UP000267804">
    <property type="component" value="Chromosome"/>
</dbReference>
<proteinExistence type="predicted"/>
<gene>
    <name evidence="2" type="ORF">CSH63_19180</name>
</gene>
<feature type="compositionally biased region" description="Low complexity" evidence="1">
    <location>
        <begin position="280"/>
        <end position="298"/>
    </location>
</feature>
<evidence type="ECO:0000313" key="3">
    <source>
        <dbReference type="Proteomes" id="UP000267804"/>
    </source>
</evidence>
<sequence length="385" mass="41833">MAKTDSTGSTWRYRWAHRQNERRQRAFRAADEAWRRRDEELRRLRTLAVSFHGSAQAGVGLPMELAPGEVVFWTLPAAQLVEVRHTAVLPAPELTVDPDPPVLRPRRPEGVKVVDAGLAVLTNRRLMLLGGRGRRDWAYGRMTGLSHDPGAPVTLIQVLDRRRTSGLLLPTGAAADFRFTLTLAFADAIEQRAAVVAELDELIAEHTAARPERPAVLTPAQARVTALVPGGRRTVAVGAALALIVPAMLIESNPPTRAGSERAAAATPAASVTPAPPQHVAPAVQVRPSTSPEPSRARPAPPRGTPQPPPERRCGAPANPFGYDFCGGQRIRRPAAGVCEWFECVPGFWSDRGWLVQCRDGSVSRTGGQRDVCAGHKGFRRTIWR</sequence>
<feature type="compositionally biased region" description="Low complexity" evidence="1">
    <location>
        <begin position="255"/>
        <end position="273"/>
    </location>
</feature>
<dbReference type="RefSeq" id="WP_120571473.1">
    <property type="nucleotide sequence ID" value="NZ_CP024087.1"/>
</dbReference>
<dbReference type="AlphaFoldDB" id="A0A386WNZ1"/>
<protein>
    <submittedName>
        <fullName evidence="2">Uncharacterized protein</fullName>
    </submittedName>
</protein>
<organism evidence="2 3">
    <name type="scientific">Micromonospora tulbaghiae</name>
    <dbReference type="NCBI Taxonomy" id="479978"/>
    <lineage>
        <taxon>Bacteria</taxon>
        <taxon>Bacillati</taxon>
        <taxon>Actinomycetota</taxon>
        <taxon>Actinomycetes</taxon>
        <taxon>Micromonosporales</taxon>
        <taxon>Micromonosporaceae</taxon>
        <taxon>Micromonospora</taxon>
    </lineage>
</organism>
<evidence type="ECO:0000313" key="2">
    <source>
        <dbReference type="EMBL" id="AYF29552.1"/>
    </source>
</evidence>